<gene>
    <name evidence="1" type="ORF">Adt_05843</name>
</gene>
<sequence>MQDSMALVNEELERYLEHMDLQEVERKAGVASLKNEIDEMSSQAWLSLGPRVNEGFHNLTKKWSYEEHPLLDLLELKCFMARQRTGQTIPEEIALKGFRDDAFRDSDVGSPSA</sequence>
<dbReference type="AlphaFoldDB" id="A0ABD1V5I0"/>
<comment type="caution">
    <text evidence="1">The sequence shown here is derived from an EMBL/GenBank/DDBJ whole genome shotgun (WGS) entry which is preliminary data.</text>
</comment>
<reference evidence="2" key="1">
    <citation type="submission" date="2024-07" db="EMBL/GenBank/DDBJ databases">
        <title>Two chromosome-level genome assemblies of Korean endemic species Abeliophyllum distichum and Forsythia ovata (Oleaceae).</title>
        <authorList>
            <person name="Jang H."/>
        </authorList>
    </citation>
    <scope>NUCLEOTIDE SEQUENCE [LARGE SCALE GENOMIC DNA]</scope>
</reference>
<dbReference type="Proteomes" id="UP001604336">
    <property type="component" value="Unassembled WGS sequence"/>
</dbReference>
<evidence type="ECO:0000313" key="2">
    <source>
        <dbReference type="Proteomes" id="UP001604336"/>
    </source>
</evidence>
<name>A0ABD1V5I0_9LAMI</name>
<protein>
    <submittedName>
        <fullName evidence="1">Uncharacterized protein</fullName>
    </submittedName>
</protein>
<dbReference type="EMBL" id="JBFOLK010000002">
    <property type="protein sequence ID" value="KAL2532492.1"/>
    <property type="molecule type" value="Genomic_DNA"/>
</dbReference>
<accession>A0ABD1V5I0</accession>
<organism evidence="1 2">
    <name type="scientific">Abeliophyllum distichum</name>
    <dbReference type="NCBI Taxonomy" id="126358"/>
    <lineage>
        <taxon>Eukaryota</taxon>
        <taxon>Viridiplantae</taxon>
        <taxon>Streptophyta</taxon>
        <taxon>Embryophyta</taxon>
        <taxon>Tracheophyta</taxon>
        <taxon>Spermatophyta</taxon>
        <taxon>Magnoliopsida</taxon>
        <taxon>eudicotyledons</taxon>
        <taxon>Gunneridae</taxon>
        <taxon>Pentapetalae</taxon>
        <taxon>asterids</taxon>
        <taxon>lamiids</taxon>
        <taxon>Lamiales</taxon>
        <taxon>Oleaceae</taxon>
        <taxon>Forsythieae</taxon>
        <taxon>Abeliophyllum</taxon>
    </lineage>
</organism>
<evidence type="ECO:0000313" key="1">
    <source>
        <dbReference type="EMBL" id="KAL2532492.1"/>
    </source>
</evidence>
<keyword evidence="2" id="KW-1185">Reference proteome</keyword>
<proteinExistence type="predicted"/>